<evidence type="ECO:0008006" key="9">
    <source>
        <dbReference type="Google" id="ProtNLM"/>
    </source>
</evidence>
<dbReference type="EMBL" id="NQVE01000082">
    <property type="protein sequence ID" value="RAL49459.1"/>
    <property type="molecule type" value="Genomic_DNA"/>
</dbReference>
<comment type="subcellular location">
    <subcellularLocation>
        <location evidence="1">Secreted</location>
        <location evidence="1">Extracellular space</location>
        <location evidence="1">Apoplast</location>
    </subcellularLocation>
</comment>
<evidence type="ECO:0000313" key="7">
    <source>
        <dbReference type="EMBL" id="RAL49459.1"/>
    </source>
</evidence>
<keyword evidence="2" id="KW-0052">Apoplast</keyword>
<dbReference type="PANTHER" id="PTHR31279">
    <property type="entry name" value="PROTEIN EXORDIUM-LIKE 5"/>
    <property type="match status" value="1"/>
</dbReference>
<feature type="chain" id="PRO_5016394194" description="Protein EXORDIUM-like 2" evidence="6">
    <location>
        <begin position="26"/>
        <end position="300"/>
    </location>
</feature>
<keyword evidence="3" id="KW-0964">Secreted</keyword>
<dbReference type="GO" id="GO:0048046">
    <property type="term" value="C:apoplast"/>
    <property type="evidence" value="ECO:0007669"/>
    <property type="project" value="UniProtKB-SubCell"/>
</dbReference>
<feature type="signal peptide" evidence="6">
    <location>
        <begin position="1"/>
        <end position="25"/>
    </location>
</feature>
<reference evidence="7 8" key="1">
    <citation type="submission" date="2018-06" db="EMBL/GenBank/DDBJ databases">
        <title>The Genome of Cuscuta australis (Dodder) Provides Insight into the Evolution of Plant Parasitism.</title>
        <authorList>
            <person name="Liu H."/>
        </authorList>
    </citation>
    <scope>NUCLEOTIDE SEQUENCE [LARGE SCALE GENOMIC DNA]</scope>
    <source>
        <strain evidence="8">cv. Yunnan</strain>
        <tissue evidence="7">Vines</tissue>
    </source>
</reference>
<evidence type="ECO:0000256" key="2">
    <source>
        <dbReference type="ARBA" id="ARBA00022523"/>
    </source>
</evidence>
<sequence length="300" mass="31519">MSLNYGIAILAVFLLSLAGMRTSSAVLVEEQPLVLMYHNGTLLKGTITVNLIWYGEFSPAQRSIVADFLLSLNSWKSKSPSAASWWKTTENYSGVGGSSTVVVGKQILDEKCSLGKSLKNYQLSYLASRGGNSAGAVNLVLTAKDVTVDGFCSSRCGTHGSTRGKSRVAYAWVGNSETQCPGQCAWPFHQPIYGPQTPALIPPNGDVGVDGMIITVATVLAGAVTNPFNNGYFQGPATAPLEAVSACTGIFGAGSYPGYPGEVLVDKVTGASFNAHGVNGRKFLVPAMWDPLISACKPLV</sequence>
<evidence type="ECO:0000256" key="3">
    <source>
        <dbReference type="ARBA" id="ARBA00022525"/>
    </source>
</evidence>
<evidence type="ECO:0000256" key="6">
    <source>
        <dbReference type="SAM" id="SignalP"/>
    </source>
</evidence>
<dbReference type="InterPro" id="IPR006766">
    <property type="entry name" value="EXORDIUM-like"/>
</dbReference>
<dbReference type="AlphaFoldDB" id="A0A328DYM4"/>
<evidence type="ECO:0000256" key="4">
    <source>
        <dbReference type="ARBA" id="ARBA00022729"/>
    </source>
</evidence>
<comment type="caution">
    <text evidence="7">The sequence shown here is derived from an EMBL/GenBank/DDBJ whole genome shotgun (WGS) entry which is preliminary data.</text>
</comment>
<protein>
    <recommendedName>
        <fullName evidence="9">Protein EXORDIUM-like 2</fullName>
    </recommendedName>
</protein>
<name>A0A328DYM4_9ASTE</name>
<dbReference type="PANTHER" id="PTHR31279:SF3">
    <property type="entry name" value="PROTEIN EXORDIUM-LIKE 2"/>
    <property type="match status" value="1"/>
</dbReference>
<keyword evidence="8" id="KW-1185">Reference proteome</keyword>
<gene>
    <name evidence="7" type="ORF">DM860_012892</name>
</gene>
<dbReference type="Pfam" id="PF04674">
    <property type="entry name" value="Phi_1"/>
    <property type="match status" value="1"/>
</dbReference>
<evidence type="ECO:0000256" key="5">
    <source>
        <dbReference type="ARBA" id="ARBA00023591"/>
    </source>
</evidence>
<keyword evidence="4 6" id="KW-0732">Signal</keyword>
<proteinExistence type="inferred from homology"/>
<dbReference type="Proteomes" id="UP000249390">
    <property type="component" value="Unassembled WGS sequence"/>
</dbReference>
<organism evidence="7 8">
    <name type="scientific">Cuscuta australis</name>
    <dbReference type="NCBI Taxonomy" id="267555"/>
    <lineage>
        <taxon>Eukaryota</taxon>
        <taxon>Viridiplantae</taxon>
        <taxon>Streptophyta</taxon>
        <taxon>Embryophyta</taxon>
        <taxon>Tracheophyta</taxon>
        <taxon>Spermatophyta</taxon>
        <taxon>Magnoliopsida</taxon>
        <taxon>eudicotyledons</taxon>
        <taxon>Gunneridae</taxon>
        <taxon>Pentapetalae</taxon>
        <taxon>asterids</taxon>
        <taxon>lamiids</taxon>
        <taxon>Solanales</taxon>
        <taxon>Convolvulaceae</taxon>
        <taxon>Cuscuteae</taxon>
        <taxon>Cuscuta</taxon>
        <taxon>Cuscuta subgen. Grammica</taxon>
        <taxon>Cuscuta sect. Cleistogrammica</taxon>
    </lineage>
</organism>
<evidence type="ECO:0000256" key="1">
    <source>
        <dbReference type="ARBA" id="ARBA00004271"/>
    </source>
</evidence>
<comment type="similarity">
    <text evidence="5">Belongs to the EXORDIUM family.</text>
</comment>
<evidence type="ECO:0000313" key="8">
    <source>
        <dbReference type="Proteomes" id="UP000249390"/>
    </source>
</evidence>
<accession>A0A328DYM4</accession>